<sequence>MVAVTNLLDQGLIEVMLPVWVRDEVGSAGALGVIVGVGGLGAVLGNLVGAWLGPRVSRRTLYTVGFILGGAPRFFVLAMTGALTPVLAVVGVAEVFAGSLNAVIGATAYERIPEELRARVLGTVKASAWIGIPFGALLGGYAVETLGVRAALLVFGAAYLLTTLAPVVFPAWRQLRRPDPVPIDEHQPIAT</sequence>
<feature type="transmembrane region" description="Helical" evidence="6">
    <location>
        <begin position="86"/>
        <end position="108"/>
    </location>
</feature>
<dbReference type="Proteomes" id="UP000599074">
    <property type="component" value="Unassembled WGS sequence"/>
</dbReference>
<gene>
    <name evidence="8" type="ORF">Pme01_42550</name>
</gene>
<dbReference type="InterPro" id="IPR011701">
    <property type="entry name" value="MFS"/>
</dbReference>
<dbReference type="InterPro" id="IPR020846">
    <property type="entry name" value="MFS_dom"/>
</dbReference>
<dbReference type="EMBL" id="BOON01000040">
    <property type="protein sequence ID" value="GII24658.1"/>
    <property type="molecule type" value="Genomic_DNA"/>
</dbReference>
<keyword evidence="9" id="KW-1185">Reference proteome</keyword>
<evidence type="ECO:0000256" key="4">
    <source>
        <dbReference type="ARBA" id="ARBA00022989"/>
    </source>
</evidence>
<dbReference type="GO" id="GO:0022857">
    <property type="term" value="F:transmembrane transporter activity"/>
    <property type="evidence" value="ECO:0007669"/>
    <property type="project" value="InterPro"/>
</dbReference>
<protein>
    <recommendedName>
        <fullName evidence="7">Major facilitator superfamily (MFS) profile domain-containing protein</fullName>
    </recommendedName>
</protein>
<keyword evidence="2" id="KW-1003">Cell membrane</keyword>
<keyword evidence="4 6" id="KW-1133">Transmembrane helix</keyword>
<dbReference type="Gene3D" id="1.20.1250.20">
    <property type="entry name" value="MFS general substrate transporter like domains"/>
    <property type="match status" value="1"/>
</dbReference>
<evidence type="ECO:0000256" key="5">
    <source>
        <dbReference type="ARBA" id="ARBA00023136"/>
    </source>
</evidence>
<feature type="domain" description="Major facilitator superfamily (MFS) profile" evidence="7">
    <location>
        <begin position="1"/>
        <end position="191"/>
    </location>
</feature>
<dbReference type="Pfam" id="PF07690">
    <property type="entry name" value="MFS_1"/>
    <property type="match status" value="1"/>
</dbReference>
<dbReference type="PANTHER" id="PTHR23513">
    <property type="entry name" value="INTEGRAL MEMBRANE EFFLUX PROTEIN-RELATED"/>
    <property type="match status" value="1"/>
</dbReference>
<organism evidence="8 9">
    <name type="scientific">Planosporangium mesophilum</name>
    <dbReference type="NCBI Taxonomy" id="689768"/>
    <lineage>
        <taxon>Bacteria</taxon>
        <taxon>Bacillati</taxon>
        <taxon>Actinomycetota</taxon>
        <taxon>Actinomycetes</taxon>
        <taxon>Micromonosporales</taxon>
        <taxon>Micromonosporaceae</taxon>
        <taxon>Planosporangium</taxon>
    </lineage>
</organism>
<feature type="transmembrane region" description="Helical" evidence="6">
    <location>
        <begin position="25"/>
        <end position="48"/>
    </location>
</feature>
<feature type="transmembrane region" description="Helical" evidence="6">
    <location>
        <begin position="120"/>
        <end position="142"/>
    </location>
</feature>
<feature type="transmembrane region" description="Helical" evidence="6">
    <location>
        <begin position="60"/>
        <end position="80"/>
    </location>
</feature>
<evidence type="ECO:0000256" key="3">
    <source>
        <dbReference type="ARBA" id="ARBA00022692"/>
    </source>
</evidence>
<evidence type="ECO:0000256" key="1">
    <source>
        <dbReference type="ARBA" id="ARBA00004651"/>
    </source>
</evidence>
<accession>A0A8J3TDX0</accession>
<dbReference type="GO" id="GO:0005886">
    <property type="term" value="C:plasma membrane"/>
    <property type="evidence" value="ECO:0007669"/>
    <property type="project" value="UniProtKB-SubCell"/>
</dbReference>
<keyword evidence="3 6" id="KW-0812">Transmembrane</keyword>
<comment type="subcellular location">
    <subcellularLocation>
        <location evidence="1">Cell membrane</location>
        <topology evidence="1">Multi-pass membrane protein</topology>
    </subcellularLocation>
</comment>
<reference evidence="8" key="1">
    <citation type="submission" date="2021-01" db="EMBL/GenBank/DDBJ databases">
        <title>Whole genome shotgun sequence of Planosporangium mesophilum NBRC 109066.</title>
        <authorList>
            <person name="Komaki H."/>
            <person name="Tamura T."/>
        </authorList>
    </citation>
    <scope>NUCLEOTIDE SEQUENCE</scope>
    <source>
        <strain evidence="8">NBRC 109066</strain>
    </source>
</reference>
<dbReference type="AlphaFoldDB" id="A0A8J3TDX0"/>
<evidence type="ECO:0000256" key="6">
    <source>
        <dbReference type="SAM" id="Phobius"/>
    </source>
</evidence>
<comment type="caution">
    <text evidence="8">The sequence shown here is derived from an EMBL/GenBank/DDBJ whole genome shotgun (WGS) entry which is preliminary data.</text>
</comment>
<keyword evidence="5 6" id="KW-0472">Membrane</keyword>
<dbReference type="SUPFAM" id="SSF103473">
    <property type="entry name" value="MFS general substrate transporter"/>
    <property type="match status" value="1"/>
</dbReference>
<name>A0A8J3TDX0_9ACTN</name>
<dbReference type="InterPro" id="IPR036259">
    <property type="entry name" value="MFS_trans_sf"/>
</dbReference>
<evidence type="ECO:0000256" key="2">
    <source>
        <dbReference type="ARBA" id="ARBA00022475"/>
    </source>
</evidence>
<dbReference type="PANTHER" id="PTHR23513:SF6">
    <property type="entry name" value="MAJOR FACILITATOR SUPERFAMILY ASSOCIATED DOMAIN-CONTAINING PROTEIN"/>
    <property type="match status" value="1"/>
</dbReference>
<evidence type="ECO:0000313" key="9">
    <source>
        <dbReference type="Proteomes" id="UP000599074"/>
    </source>
</evidence>
<evidence type="ECO:0000313" key="8">
    <source>
        <dbReference type="EMBL" id="GII24658.1"/>
    </source>
</evidence>
<feature type="transmembrane region" description="Helical" evidence="6">
    <location>
        <begin position="148"/>
        <end position="169"/>
    </location>
</feature>
<proteinExistence type="predicted"/>
<evidence type="ECO:0000259" key="7">
    <source>
        <dbReference type="PROSITE" id="PS50850"/>
    </source>
</evidence>
<dbReference type="PROSITE" id="PS50850">
    <property type="entry name" value="MFS"/>
    <property type="match status" value="1"/>
</dbReference>